<dbReference type="GO" id="GO:0008706">
    <property type="term" value="F:6-phospho-beta-glucosidase activity"/>
    <property type="evidence" value="ECO:0007669"/>
    <property type="project" value="UniProtKB-EC"/>
</dbReference>
<dbReference type="GO" id="GO:0016052">
    <property type="term" value="P:carbohydrate catabolic process"/>
    <property type="evidence" value="ECO:0007669"/>
    <property type="project" value="TreeGrafter"/>
</dbReference>
<reference evidence="2" key="1">
    <citation type="submission" date="2019-11" db="EMBL/GenBank/DDBJ databases">
        <authorList>
            <person name="Feng L."/>
        </authorList>
    </citation>
    <scope>NUCLEOTIDE SEQUENCE</scope>
    <source>
        <strain evidence="2">SLutetiensisLFYP71</strain>
    </source>
</reference>
<proteinExistence type="inferred from homology"/>
<evidence type="ECO:0000256" key="1">
    <source>
        <dbReference type="RuleBase" id="RU003690"/>
    </source>
</evidence>
<dbReference type="GO" id="GO:0005829">
    <property type="term" value="C:cytosol"/>
    <property type="evidence" value="ECO:0007669"/>
    <property type="project" value="TreeGrafter"/>
</dbReference>
<organism evidence="2">
    <name type="scientific">Streptococcus lutetiensis</name>
    <dbReference type="NCBI Taxonomy" id="150055"/>
    <lineage>
        <taxon>Bacteria</taxon>
        <taxon>Bacillati</taxon>
        <taxon>Bacillota</taxon>
        <taxon>Bacilli</taxon>
        <taxon>Lactobacillales</taxon>
        <taxon>Streptococcaceae</taxon>
        <taxon>Streptococcus</taxon>
    </lineage>
</organism>
<dbReference type="Gene3D" id="3.20.20.80">
    <property type="entry name" value="Glycosidases"/>
    <property type="match status" value="1"/>
</dbReference>
<name>A0A6N3DGZ8_9STRE</name>
<dbReference type="Pfam" id="PF00232">
    <property type="entry name" value="Glyco_hydro_1"/>
    <property type="match status" value="1"/>
</dbReference>
<keyword evidence="2" id="KW-0326">Glycosidase</keyword>
<dbReference type="PANTHER" id="PTHR10353">
    <property type="entry name" value="GLYCOSYL HYDROLASE"/>
    <property type="match status" value="1"/>
</dbReference>
<dbReference type="PANTHER" id="PTHR10353:SF296">
    <property type="entry name" value="6-PHOSPHO-BETA-GLUCOSIDASE"/>
    <property type="match status" value="1"/>
</dbReference>
<comment type="similarity">
    <text evidence="1">Belongs to the glycosyl hydrolase 1 family.</text>
</comment>
<gene>
    <name evidence="2" type="primary">bglA_3</name>
    <name evidence="2" type="ORF">SLLFYP71_01863</name>
</gene>
<dbReference type="SUPFAM" id="SSF51445">
    <property type="entry name" value="(Trans)glycosidases"/>
    <property type="match status" value="1"/>
</dbReference>
<dbReference type="EC" id="3.2.1.86" evidence="2"/>
<accession>A0A6N3DGZ8</accession>
<dbReference type="InterPro" id="IPR001360">
    <property type="entry name" value="Glyco_hydro_1"/>
</dbReference>
<dbReference type="InterPro" id="IPR017853">
    <property type="entry name" value="GH"/>
</dbReference>
<sequence>MTTGGSVNAPRYMTYIDKDGNPGKAPAMGHNGKIPEGAKYAVLDTEHYPNHVAVDFYHRYKEDIKMFAEMGYSVFRLSISWARIFQNGDDKEPNQAGLDFYRSVFEECRKYNIEPLVSIWHFDTSLALEENYGGWKNRKLIDFYMRYCEVIFNEYKDLVKDWLTFNEINNKTIFLDMFGSKASDADYQEGYQILHHQFVASAKAVQIGHAINPDFMIENIICGITFYPAICDPADILANEHKWQSGIYYCCDVQAKGKYGTYAKRLWKEHNVELYIIEEDLEDLKRGTVDMYTFSYYMSNNVTTHTGGEQVSGNFSADAKNSYLTYSDWG</sequence>
<dbReference type="AlphaFoldDB" id="A0A6N3DGZ8"/>
<keyword evidence="2" id="KW-0378">Hydrolase</keyword>
<protein>
    <submittedName>
        <fullName evidence="2">6-phospho-beta-glucosidase BglA</fullName>
        <ecNumber evidence="2">3.2.1.86</ecNumber>
    </submittedName>
</protein>
<evidence type="ECO:0000313" key="2">
    <source>
        <dbReference type="EMBL" id="VYU24977.1"/>
    </source>
</evidence>
<dbReference type="EMBL" id="CACRUI010000040">
    <property type="protein sequence ID" value="VYU24977.1"/>
    <property type="molecule type" value="Genomic_DNA"/>
</dbReference>